<evidence type="ECO:0000313" key="3">
    <source>
        <dbReference type="Proteomes" id="UP000712281"/>
    </source>
</evidence>
<dbReference type="EMBL" id="QGKW02001988">
    <property type="protein sequence ID" value="KAF2549725.1"/>
    <property type="molecule type" value="Genomic_DNA"/>
</dbReference>
<dbReference type="Proteomes" id="UP000712281">
    <property type="component" value="Unassembled WGS sequence"/>
</dbReference>
<evidence type="ECO:0000313" key="2">
    <source>
        <dbReference type="EMBL" id="KAF2549725.1"/>
    </source>
</evidence>
<reference evidence="2" key="1">
    <citation type="submission" date="2019-12" db="EMBL/GenBank/DDBJ databases">
        <title>Genome sequencing and annotation of Brassica cretica.</title>
        <authorList>
            <person name="Studholme D.J."/>
            <person name="Sarris P.F."/>
        </authorList>
    </citation>
    <scope>NUCLEOTIDE SEQUENCE</scope>
    <source>
        <strain evidence="2">PFS-001/15</strain>
        <tissue evidence="2">Leaf</tissue>
    </source>
</reference>
<sequence>MIRTDHGKTKSRSGNRPRDLEGLKKIKEASWTQCITPGRCSQPPELDGLVHLAGSPGDQLNSAGLSVQVLGSWAGSGQWPGHVGDPCVPMGWLALGIEPGAWTIRVGLFLTCPGVACLCRCRHARASSYTLKHKEKTDSWSDSQSKNHGDVKATKRQFWERSKGGSYERLSGGFDPREGRRPDFTLIGMNSLEGGCSVETGLMEVPWKGSEVRPLNGSYQYRRYVIRIYRGYVSVSCGAVKAKYGTPLEDHML</sequence>
<evidence type="ECO:0000256" key="1">
    <source>
        <dbReference type="SAM" id="MobiDB-lite"/>
    </source>
</evidence>
<gene>
    <name evidence="2" type="ORF">F2Q68_00034585</name>
</gene>
<accession>A0A8S9GTZ8</accession>
<protein>
    <submittedName>
        <fullName evidence="2">Uncharacterized protein</fullName>
    </submittedName>
</protein>
<comment type="caution">
    <text evidence="2">The sequence shown here is derived from an EMBL/GenBank/DDBJ whole genome shotgun (WGS) entry which is preliminary data.</text>
</comment>
<dbReference type="AlphaFoldDB" id="A0A8S9GTZ8"/>
<feature type="region of interest" description="Disordered" evidence="1">
    <location>
        <begin position="1"/>
        <end position="20"/>
    </location>
</feature>
<organism evidence="2 3">
    <name type="scientific">Brassica cretica</name>
    <name type="common">Mustard</name>
    <dbReference type="NCBI Taxonomy" id="69181"/>
    <lineage>
        <taxon>Eukaryota</taxon>
        <taxon>Viridiplantae</taxon>
        <taxon>Streptophyta</taxon>
        <taxon>Embryophyta</taxon>
        <taxon>Tracheophyta</taxon>
        <taxon>Spermatophyta</taxon>
        <taxon>Magnoliopsida</taxon>
        <taxon>eudicotyledons</taxon>
        <taxon>Gunneridae</taxon>
        <taxon>Pentapetalae</taxon>
        <taxon>rosids</taxon>
        <taxon>malvids</taxon>
        <taxon>Brassicales</taxon>
        <taxon>Brassicaceae</taxon>
        <taxon>Brassiceae</taxon>
        <taxon>Brassica</taxon>
    </lineage>
</organism>
<name>A0A8S9GTZ8_BRACR</name>
<proteinExistence type="predicted"/>
<feature type="region of interest" description="Disordered" evidence="1">
    <location>
        <begin position="135"/>
        <end position="155"/>
    </location>
</feature>